<reference evidence="10" key="1">
    <citation type="journal article" date="2023" name="Mol. Biol. Evol.">
        <title>Third-Generation Sequencing Reveals the Adaptive Role of the Epigenome in Three Deep-Sea Polychaetes.</title>
        <authorList>
            <person name="Perez M."/>
            <person name="Aroh O."/>
            <person name="Sun Y."/>
            <person name="Lan Y."/>
            <person name="Juniper S.K."/>
            <person name="Young C.R."/>
            <person name="Angers B."/>
            <person name="Qian P.Y."/>
        </authorList>
    </citation>
    <scope>NUCLEOTIDE SEQUENCE</scope>
    <source>
        <strain evidence="10">P08H-3</strain>
    </source>
</reference>
<dbReference type="Gene3D" id="2.30.42.10">
    <property type="match status" value="1"/>
</dbReference>
<gene>
    <name evidence="10" type="ORF">LSH36_44g06007</name>
</gene>
<evidence type="ECO:0000313" key="10">
    <source>
        <dbReference type="EMBL" id="KAK2165921.1"/>
    </source>
</evidence>
<dbReference type="FunFam" id="2.30.42.10:FF:000059">
    <property type="entry name" value="unconventional myosin-XVIIIa isoform X1"/>
    <property type="match status" value="1"/>
</dbReference>
<dbReference type="SMART" id="SM00242">
    <property type="entry name" value="MYSc"/>
    <property type="match status" value="1"/>
</dbReference>
<dbReference type="Gene3D" id="1.20.58.530">
    <property type="match status" value="1"/>
</dbReference>
<dbReference type="InterPro" id="IPR036034">
    <property type="entry name" value="PDZ_sf"/>
</dbReference>
<evidence type="ECO:0000256" key="2">
    <source>
        <dbReference type="ARBA" id="ARBA00022840"/>
    </source>
</evidence>
<dbReference type="Pfam" id="PF00595">
    <property type="entry name" value="PDZ"/>
    <property type="match status" value="1"/>
</dbReference>
<dbReference type="InterPro" id="IPR027417">
    <property type="entry name" value="P-loop_NTPase"/>
</dbReference>
<dbReference type="InterPro" id="IPR036064">
    <property type="entry name" value="MYSc_Myo18"/>
</dbReference>
<feature type="binding site" evidence="6">
    <location>
        <begin position="530"/>
        <end position="537"/>
    </location>
    <ligand>
        <name>ATP</name>
        <dbReference type="ChEBI" id="CHEBI:30616"/>
    </ligand>
</feature>
<feature type="compositionally biased region" description="Polar residues" evidence="7">
    <location>
        <begin position="85"/>
        <end position="99"/>
    </location>
</feature>
<dbReference type="GO" id="GO:0005737">
    <property type="term" value="C:cytoplasm"/>
    <property type="evidence" value="ECO:0007669"/>
    <property type="project" value="TreeGrafter"/>
</dbReference>
<evidence type="ECO:0000256" key="4">
    <source>
        <dbReference type="ARBA" id="ARBA00023175"/>
    </source>
</evidence>
<dbReference type="SMART" id="SM00228">
    <property type="entry name" value="PDZ"/>
    <property type="match status" value="1"/>
</dbReference>
<dbReference type="EMBL" id="JAODUP010000044">
    <property type="protein sequence ID" value="KAK2165921.1"/>
    <property type="molecule type" value="Genomic_DNA"/>
</dbReference>
<comment type="caution">
    <text evidence="6">Lacks conserved residue(s) required for the propagation of feature annotation.</text>
</comment>
<dbReference type="PROSITE" id="PS50106">
    <property type="entry name" value="PDZ"/>
    <property type="match status" value="1"/>
</dbReference>
<evidence type="ECO:0000256" key="1">
    <source>
        <dbReference type="ARBA" id="ARBA00022741"/>
    </source>
</evidence>
<evidence type="ECO:0000256" key="7">
    <source>
        <dbReference type="SAM" id="MobiDB-lite"/>
    </source>
</evidence>
<dbReference type="InterPro" id="IPR001609">
    <property type="entry name" value="Myosin_head_motor_dom-like"/>
</dbReference>
<dbReference type="CDD" id="cd01386">
    <property type="entry name" value="MYSc_Myo18"/>
    <property type="match status" value="1"/>
</dbReference>
<dbReference type="PRINTS" id="PR00193">
    <property type="entry name" value="MYOSINHEAVY"/>
</dbReference>
<dbReference type="AlphaFoldDB" id="A0AAD9K7F8"/>
<comment type="caution">
    <text evidence="10">The sequence shown here is derived from an EMBL/GenBank/DDBJ whole genome shotgun (WGS) entry which is preliminary data.</text>
</comment>
<dbReference type="Proteomes" id="UP001208570">
    <property type="component" value="Unassembled WGS sequence"/>
</dbReference>
<dbReference type="GO" id="GO:0000146">
    <property type="term" value="F:microfilament motor activity"/>
    <property type="evidence" value="ECO:0007669"/>
    <property type="project" value="TreeGrafter"/>
</dbReference>
<sequence length="1159" mass="130216">MFGFMKKHTEKDREERGRRKQEKEEKKKRDKTERKHSKSDKQAATQEELNQLEQARSRLLHQSNVTRGRSFNGSRQLTPVEVESYASNGQQASVSSRYISQVDAEIGKRHKEPPPTKPKPRKVILKEKPNSVSRGVLNHKAWEDLDDPALLERNTRENERIADSVEADVSRMNEVTSVGSSPDDRPPPLPNIPPPPEDEECPDTPPTPSEKTYDNIDFHLPNLAPPRSLNPRDISLKRLPTGDFGFSLRKGIVLERSLDDNTERKRIVIFAEPSPKNTQTGLLPGDRLIEVNGHNVENATREEIIELIRKTGDRVLLKVRPIPELSELSVRSGLEGEEVGLGEQNVKMGTLKRSGSIRYKSKPAKSEDQLATEQAWLSAERVWLVHKAGFAAARLLKALDCGDGVPEGKCKVKLDHGGEILEVDEEDVEKMNPPQFDRVEDLTTLRHLNESSVLHTLRQRYGSNLIHSYAGQSLLIINPMHPLSIYSEKVIQMFRGCKPEDMPPHIYATAQMAYRNLLNTRLDQSIVFMGRSGSGKTTNLRHLLHYYMVAAGTVNNVLTVDKLNAIFILLDAFGNSRTIMNTSASRFTQITSLDIDNAGQIASASIQVLMLEKSRITRRPEGEPTFHVFYQMLAGVNSQLRKELQLDNLNEPNLFMTPLQRSEDRAKAVQNWSKIHHSMTVLGISEGEMSAMYSVLAAIYHLGAAGTVKGANNKYQFARPAAAQRAAAVLGTSLEELARAIYTPPQQVTSRSSFRGASDRPSTPEKREKLSGAEALEGFVIGLYSEVFHALISLINRSLSSSCRSMASLIIVDTPGFQNPSTCGRHTGATFEDLCHNYVQERLQLLFHDTVFTHQQDLYSQENIECDFEPLINSPAPMVTLMDKSLPQSLVRTPTRDPKDDRRGLLWLLDEEAILPESNENSFLTKLYQTHGQQERRDSLLKRSSQPGTFTLNHFQGTNPVTYCTKGWLHAARENPVGISVNIFLQDCKKEEVTSLFSTVRGPGSSLGIMVGAESSSLRRASSIRRTVNTGTANLKRKSVCLQVKFQTDSIIETVRRSKQHFIHCFLPQHNSGLCDLRATLSPNKPATEDIMLNVPLVRSQIRGMEIVEAIRIYRQVTVSRFLYTIFFHADLSVLHKLVVLKFFFETSWSTRGAKHSAR</sequence>
<evidence type="ECO:0000256" key="3">
    <source>
        <dbReference type="ARBA" id="ARBA00023123"/>
    </source>
</evidence>
<dbReference type="PROSITE" id="PS51456">
    <property type="entry name" value="MYOSIN_MOTOR"/>
    <property type="match status" value="1"/>
</dbReference>
<organism evidence="10 11">
    <name type="scientific">Paralvinella palmiformis</name>
    <dbReference type="NCBI Taxonomy" id="53620"/>
    <lineage>
        <taxon>Eukaryota</taxon>
        <taxon>Metazoa</taxon>
        <taxon>Spiralia</taxon>
        <taxon>Lophotrochozoa</taxon>
        <taxon>Annelida</taxon>
        <taxon>Polychaeta</taxon>
        <taxon>Sedentaria</taxon>
        <taxon>Canalipalpata</taxon>
        <taxon>Terebellida</taxon>
        <taxon>Terebelliformia</taxon>
        <taxon>Alvinellidae</taxon>
        <taxon>Paralvinella</taxon>
    </lineage>
</organism>
<dbReference type="GO" id="GO:0007015">
    <property type="term" value="P:actin filament organization"/>
    <property type="evidence" value="ECO:0007669"/>
    <property type="project" value="TreeGrafter"/>
</dbReference>
<dbReference type="SUPFAM" id="SSF50156">
    <property type="entry name" value="PDZ domain-like"/>
    <property type="match status" value="1"/>
</dbReference>
<feature type="compositionally biased region" description="Basic and acidic residues" evidence="7">
    <location>
        <begin position="7"/>
        <end position="33"/>
    </location>
</feature>
<dbReference type="GO" id="GO:0016459">
    <property type="term" value="C:myosin complex"/>
    <property type="evidence" value="ECO:0007669"/>
    <property type="project" value="UniProtKB-KW"/>
</dbReference>
<keyword evidence="11" id="KW-1185">Reference proteome</keyword>
<evidence type="ECO:0000259" key="8">
    <source>
        <dbReference type="PROSITE" id="PS50106"/>
    </source>
</evidence>
<dbReference type="PANTHER" id="PTHR13140:SF706">
    <property type="entry name" value="DILUTE CLASS UNCONVENTIONAL MYOSIN, ISOFORM C"/>
    <property type="match status" value="1"/>
</dbReference>
<comment type="similarity">
    <text evidence="6">Belongs to the TRAFAC class myosin-kinesin ATPase superfamily. Myosin family.</text>
</comment>
<evidence type="ECO:0000313" key="11">
    <source>
        <dbReference type="Proteomes" id="UP001208570"/>
    </source>
</evidence>
<keyword evidence="5 6" id="KW-0009">Actin-binding</keyword>
<dbReference type="InterPro" id="IPR057772">
    <property type="entry name" value="SH3_Myo18a"/>
</dbReference>
<dbReference type="Gene3D" id="3.40.850.10">
    <property type="entry name" value="Kinesin motor domain"/>
    <property type="match status" value="1"/>
</dbReference>
<evidence type="ECO:0000256" key="5">
    <source>
        <dbReference type="ARBA" id="ARBA00023203"/>
    </source>
</evidence>
<dbReference type="PANTHER" id="PTHR13140">
    <property type="entry name" value="MYOSIN"/>
    <property type="match status" value="1"/>
</dbReference>
<feature type="compositionally biased region" description="Basic and acidic residues" evidence="7">
    <location>
        <begin position="153"/>
        <end position="171"/>
    </location>
</feature>
<dbReference type="SUPFAM" id="SSF52540">
    <property type="entry name" value="P-loop containing nucleoside triphosphate hydrolases"/>
    <property type="match status" value="1"/>
</dbReference>
<name>A0AAD9K7F8_9ANNE</name>
<accession>A0AAD9K7F8</accession>
<dbReference type="Pfam" id="PF00063">
    <property type="entry name" value="Myosin_head"/>
    <property type="match status" value="1"/>
</dbReference>
<keyword evidence="2 6" id="KW-0067">ATP-binding</keyword>
<dbReference type="Gene3D" id="1.10.10.820">
    <property type="match status" value="1"/>
</dbReference>
<feature type="domain" description="Myosin motor" evidence="9">
    <location>
        <begin position="437"/>
        <end position="1159"/>
    </location>
</feature>
<feature type="region of interest" description="Disordered" evidence="7">
    <location>
        <begin position="1"/>
        <end position="212"/>
    </location>
</feature>
<keyword evidence="4 6" id="KW-0505">Motor protein</keyword>
<dbReference type="GO" id="GO:0051015">
    <property type="term" value="F:actin filament binding"/>
    <property type="evidence" value="ECO:0007669"/>
    <property type="project" value="TreeGrafter"/>
</dbReference>
<feature type="compositionally biased region" description="Polar residues" evidence="7">
    <location>
        <begin position="42"/>
        <end position="77"/>
    </location>
</feature>
<feature type="domain" description="PDZ" evidence="8">
    <location>
        <begin position="233"/>
        <end position="323"/>
    </location>
</feature>
<keyword evidence="3 6" id="KW-0518">Myosin</keyword>
<proteinExistence type="inferred from homology"/>
<dbReference type="GO" id="GO:0005524">
    <property type="term" value="F:ATP binding"/>
    <property type="evidence" value="ECO:0007669"/>
    <property type="project" value="UniProtKB-UniRule"/>
</dbReference>
<protein>
    <submittedName>
        <fullName evidence="10">Uncharacterized protein</fullName>
    </submittedName>
</protein>
<feature type="region of interest" description="Disordered" evidence="7">
    <location>
        <begin position="748"/>
        <end position="769"/>
    </location>
</feature>
<dbReference type="InterPro" id="IPR036961">
    <property type="entry name" value="Kinesin_motor_dom_sf"/>
</dbReference>
<evidence type="ECO:0000259" key="9">
    <source>
        <dbReference type="PROSITE" id="PS51456"/>
    </source>
</evidence>
<dbReference type="CDD" id="cd06747">
    <property type="entry name" value="PDZ_MYO18-like"/>
    <property type="match status" value="1"/>
</dbReference>
<dbReference type="InterPro" id="IPR001478">
    <property type="entry name" value="PDZ"/>
</dbReference>
<dbReference type="Pfam" id="PF24556">
    <property type="entry name" value="SH3_Myosin-XVIIIa"/>
    <property type="match status" value="1"/>
</dbReference>
<dbReference type="Gene3D" id="1.20.120.720">
    <property type="entry name" value="Myosin VI head, motor domain, U50 subdomain"/>
    <property type="match status" value="1"/>
</dbReference>
<dbReference type="GO" id="GO:0016020">
    <property type="term" value="C:membrane"/>
    <property type="evidence" value="ECO:0007669"/>
    <property type="project" value="TreeGrafter"/>
</dbReference>
<keyword evidence="1 6" id="KW-0547">Nucleotide-binding</keyword>
<evidence type="ECO:0000256" key="6">
    <source>
        <dbReference type="PROSITE-ProRule" id="PRU00782"/>
    </source>
</evidence>